<feature type="repeat" description="WD" evidence="4">
    <location>
        <begin position="540"/>
        <end position="574"/>
    </location>
</feature>
<dbReference type="Proteomes" id="UP000504635">
    <property type="component" value="Unplaced"/>
</dbReference>
<gene>
    <name evidence="6" type="primary">LOC115880227</name>
</gene>
<keyword evidence="5" id="KW-1185">Reference proteome</keyword>
<dbReference type="InParanoid" id="A0A6J2XPE8"/>
<organism evidence="5 6">
    <name type="scientific">Sitophilus oryzae</name>
    <name type="common">Rice weevil</name>
    <name type="synonym">Curculio oryzae</name>
    <dbReference type="NCBI Taxonomy" id="7048"/>
    <lineage>
        <taxon>Eukaryota</taxon>
        <taxon>Metazoa</taxon>
        <taxon>Ecdysozoa</taxon>
        <taxon>Arthropoda</taxon>
        <taxon>Hexapoda</taxon>
        <taxon>Insecta</taxon>
        <taxon>Pterygota</taxon>
        <taxon>Neoptera</taxon>
        <taxon>Endopterygota</taxon>
        <taxon>Coleoptera</taxon>
        <taxon>Polyphaga</taxon>
        <taxon>Cucujiformia</taxon>
        <taxon>Curculionidae</taxon>
        <taxon>Dryophthorinae</taxon>
        <taxon>Sitophilus</taxon>
    </lineage>
</organism>
<dbReference type="InterPro" id="IPR036322">
    <property type="entry name" value="WD40_repeat_dom_sf"/>
</dbReference>
<evidence type="ECO:0000313" key="6">
    <source>
        <dbReference type="RefSeq" id="XP_030753242.1"/>
    </source>
</evidence>
<dbReference type="InterPro" id="IPR011992">
    <property type="entry name" value="EF-hand-dom_pair"/>
</dbReference>
<feature type="repeat" description="WD" evidence="4">
    <location>
        <begin position="395"/>
        <end position="436"/>
    </location>
</feature>
<dbReference type="SMART" id="SM00320">
    <property type="entry name" value="WD40"/>
    <property type="match status" value="8"/>
</dbReference>
<dbReference type="PROSITE" id="PS00678">
    <property type="entry name" value="WD_REPEATS_1"/>
    <property type="match status" value="2"/>
</dbReference>
<dbReference type="PROSITE" id="PS50294">
    <property type="entry name" value="WD_REPEATS_REGION"/>
    <property type="match status" value="1"/>
</dbReference>
<evidence type="ECO:0000256" key="3">
    <source>
        <dbReference type="ARBA" id="ARBA00022737"/>
    </source>
</evidence>
<feature type="repeat" description="WD" evidence="4">
    <location>
        <begin position="881"/>
        <end position="914"/>
    </location>
</feature>
<evidence type="ECO:0000256" key="1">
    <source>
        <dbReference type="ARBA" id="ARBA00014901"/>
    </source>
</evidence>
<dbReference type="InterPro" id="IPR001680">
    <property type="entry name" value="WD40_rpt"/>
</dbReference>
<dbReference type="Pfam" id="PF00400">
    <property type="entry name" value="WD40"/>
    <property type="match status" value="3"/>
</dbReference>
<protein>
    <recommendedName>
        <fullName evidence="1">WD repeat-containing protein on Y chromosome</fullName>
    </recommendedName>
</protein>
<dbReference type="CTD" id="26067056"/>
<keyword evidence="2 4" id="KW-0853">WD repeat</keyword>
<evidence type="ECO:0000313" key="5">
    <source>
        <dbReference type="Proteomes" id="UP000504635"/>
    </source>
</evidence>
<dbReference type="RefSeq" id="XP_030753242.1">
    <property type="nucleotide sequence ID" value="XM_030897382.1"/>
</dbReference>
<dbReference type="Gene3D" id="2.130.10.10">
    <property type="entry name" value="YVTN repeat-like/Quinoprotein amine dehydrogenase"/>
    <property type="match status" value="4"/>
</dbReference>
<dbReference type="PANTHER" id="PTHR44324:SF6">
    <property type="entry name" value="EF-HAND CALCIUM BINDING DOMAIN 8"/>
    <property type="match status" value="1"/>
</dbReference>
<evidence type="ECO:0000256" key="4">
    <source>
        <dbReference type="PROSITE-ProRule" id="PRU00221"/>
    </source>
</evidence>
<dbReference type="PROSITE" id="PS50082">
    <property type="entry name" value="WD_REPEATS_2"/>
    <property type="match status" value="3"/>
</dbReference>
<dbReference type="AlphaFoldDB" id="A0A6J2XPE8"/>
<proteinExistence type="predicted"/>
<sequence length="1060" mass="120812">MSELNTSNTQARKYKIPGLKEFRKQKKDSSKELHQILDETELLQIYEIFNHEDGRRMNQEQLKEVLANVAKVEYADEVFEREYLRMNSSCDGLVTWNEFISYLILGFEQQEVSTEYKTLAAPIPTGPTLVKSNHRHTINRITFYPTVKPDRSSTWHDGSIITCSHDGIINYWTLDMTLERTVQSTCPNLKIQTTWVTDLAVLPDVSVICTSSSERDLRFYDTSARKFELRVIITSFDHAVTTMYYKFYEDADMESKLILGDMGGGVKILFIKTFARGPFKSQPGIPLLHIRWEKVFKGHVNNFRALAFPHLHTDYVRQVNFYPTLNAVVSCAQCPKAGLLMTSISDNNSSYTYKILSGVWCFALEETSHIVGTGSPDCLVRLWNPFVPRRPTCTFYGHHTGIVQMVIQDHGKKLYTLSKDKCIKIWDISLQSCLQTYLDLPPERAELTTLYNPESRQWIIGSTMIAVIPLSPKQSSEHTDGSTHSSGVSVVLYNKLFKIIITCGLDSYIIVWNPWDGRRLMVIKEGHTRMLHGEIMSVEITAATFDPGYQRLLTGAHDGTLKIWNFNTGTCLRNMNIETWCEVQCVIWVKNRILAMGWNKRVTEFADTGAAVGPEGAYSKNWDMRHSEDISAGAVKVPESLATSSYVGELLLWRLETGQPYKKFIVSNPTERIKIHFTVDKVRDKADVAKTSRQSIIDAKGAQAAARGSKVQRTPLLPQQENTLSGARVMSRKGRLSTVSLPEECFSLRKLAVHCMLFLSARKSDPQVGTLLVALENGVIQVWNHHVAGGFITSFWAVHKAGDYIISMTSDDNNEFLFLGTTAGYIKTWLLKNYCVLPEDMEHICMPKYRLMFPFMWGDRFVGRARRMIANQPFPILLSSYKGHFMPVSGLTYIEDCQILISCSADFSARMWTLGGRYLQTIGTFKKWKLINPETKIPDDFEYSIPPDIKRVGSSTTLRVLCGGSFPKRLTIKQLQKQAQKDLIHIDHNKIYGTRLRDPILGHHYHIPERTTKPKEIKFDTSFRYIPVYQHLVMPQPNPIQVPDIPENINTTVCVEDEEI</sequence>
<dbReference type="SUPFAM" id="SSF47473">
    <property type="entry name" value="EF-hand"/>
    <property type="match status" value="1"/>
</dbReference>
<dbReference type="PANTHER" id="PTHR44324">
    <property type="entry name" value="WD40 REPEAT DOMAIN 95"/>
    <property type="match status" value="1"/>
</dbReference>
<dbReference type="InterPro" id="IPR019775">
    <property type="entry name" value="WD40_repeat_CS"/>
</dbReference>
<dbReference type="KEGG" id="soy:115880227"/>
<dbReference type="GeneID" id="115880227"/>
<dbReference type="InterPro" id="IPR051242">
    <property type="entry name" value="WD-EF-hand_domain"/>
</dbReference>
<accession>A0A6J2XPE8</accession>
<evidence type="ECO:0000256" key="2">
    <source>
        <dbReference type="ARBA" id="ARBA00022574"/>
    </source>
</evidence>
<dbReference type="SUPFAM" id="SSF50978">
    <property type="entry name" value="WD40 repeat-like"/>
    <property type="match status" value="2"/>
</dbReference>
<keyword evidence="3" id="KW-0677">Repeat</keyword>
<dbReference type="OrthoDB" id="5980302at2759"/>
<name>A0A6J2XPE8_SITOR</name>
<dbReference type="InterPro" id="IPR015943">
    <property type="entry name" value="WD40/YVTN_repeat-like_dom_sf"/>
</dbReference>
<reference evidence="6" key="1">
    <citation type="submission" date="2025-08" db="UniProtKB">
        <authorList>
            <consortium name="RefSeq"/>
        </authorList>
    </citation>
    <scope>IDENTIFICATION</scope>
    <source>
        <tissue evidence="6">Gonads</tissue>
    </source>
</reference>